<reference evidence="3" key="2">
    <citation type="submission" date="2025-09" db="UniProtKB">
        <authorList>
            <consortium name="Ensembl"/>
        </authorList>
    </citation>
    <scope>IDENTIFICATION</scope>
</reference>
<evidence type="ECO:0000259" key="2">
    <source>
        <dbReference type="PROSITE" id="PS50994"/>
    </source>
</evidence>
<dbReference type="PROSITE" id="PS50994">
    <property type="entry name" value="INTEGRASE"/>
    <property type="match status" value="1"/>
</dbReference>
<dbReference type="InterPro" id="IPR041588">
    <property type="entry name" value="Integrase_H2C2"/>
</dbReference>
<dbReference type="PANTHER" id="PTHR37984:SF15">
    <property type="entry name" value="INTEGRASE CATALYTIC DOMAIN-CONTAINING PROTEIN"/>
    <property type="match status" value="1"/>
</dbReference>
<dbReference type="GO" id="GO:0015074">
    <property type="term" value="P:DNA integration"/>
    <property type="evidence" value="ECO:0007669"/>
    <property type="project" value="InterPro"/>
</dbReference>
<name>A0A3B3TCZ3_9TELE</name>
<evidence type="ECO:0000256" key="1">
    <source>
        <dbReference type="ARBA" id="ARBA00039658"/>
    </source>
</evidence>
<proteinExistence type="predicted"/>
<dbReference type="PANTHER" id="PTHR37984">
    <property type="entry name" value="PROTEIN CBG26694"/>
    <property type="match status" value="1"/>
</dbReference>
<dbReference type="Pfam" id="PF17921">
    <property type="entry name" value="Integrase_H2C2"/>
    <property type="match status" value="1"/>
</dbReference>
<dbReference type="STRING" id="1676925.ENSPKIP00000041157"/>
<dbReference type="AlphaFoldDB" id="A0A3B3TCZ3"/>
<sequence length="303" mass="35127">MDGFEVDWLSIHARDPDLAKIRQWKVREVAQPVDPQSLTPDGRRLMGEWVRLCLYGGVLRWQSQDPATGQLMSPAVVPVLERHKVWFSYHQALGHARGQRMVQALRGRVFWKGMVGDLRHWEAECQQCVLGWARLEEKVPLHPVVSRYPFEILAMDYLSLGQVNDCYPYILVITDLFSRYAVAIPMKDQSAQTTVKALWRNVIQVVRELCELYGCTKSRTTPYHPQGNRACEWFNKTLLGLLNTLDQEGQVRWAEQLPYLLQAYNNIPHSSTALLKTWILFIQHISLCYMIRCFCKQLQNNVA</sequence>
<dbReference type="Gene3D" id="3.30.420.10">
    <property type="entry name" value="Ribonuclease H-like superfamily/Ribonuclease H"/>
    <property type="match status" value="1"/>
</dbReference>
<reference evidence="3" key="1">
    <citation type="submission" date="2025-08" db="UniProtKB">
        <authorList>
            <consortium name="Ensembl"/>
        </authorList>
    </citation>
    <scope>IDENTIFICATION</scope>
</reference>
<dbReference type="Proteomes" id="UP000261540">
    <property type="component" value="Unplaced"/>
</dbReference>
<dbReference type="InterPro" id="IPR012337">
    <property type="entry name" value="RNaseH-like_sf"/>
</dbReference>
<dbReference type="InterPro" id="IPR036397">
    <property type="entry name" value="RNaseH_sf"/>
</dbReference>
<dbReference type="Gene3D" id="1.10.340.70">
    <property type="match status" value="1"/>
</dbReference>
<dbReference type="GeneTree" id="ENSGT00940000178018"/>
<dbReference type="Ensembl" id="ENSPKIT00000022188.1">
    <property type="protein sequence ID" value="ENSPKIP00000041157.1"/>
    <property type="gene ID" value="ENSPKIG00000017820.1"/>
</dbReference>
<protein>
    <recommendedName>
        <fullName evidence="1">Gypsy retrotransposon integrase-like protein 1</fullName>
    </recommendedName>
</protein>
<evidence type="ECO:0000313" key="3">
    <source>
        <dbReference type="Ensembl" id="ENSPKIP00000041157.1"/>
    </source>
</evidence>
<keyword evidence="4" id="KW-1185">Reference proteome</keyword>
<dbReference type="SUPFAM" id="SSF53098">
    <property type="entry name" value="Ribonuclease H-like"/>
    <property type="match status" value="1"/>
</dbReference>
<dbReference type="GO" id="GO:0003676">
    <property type="term" value="F:nucleic acid binding"/>
    <property type="evidence" value="ECO:0007669"/>
    <property type="project" value="InterPro"/>
</dbReference>
<organism evidence="3 4">
    <name type="scientific">Paramormyrops kingsleyae</name>
    <dbReference type="NCBI Taxonomy" id="1676925"/>
    <lineage>
        <taxon>Eukaryota</taxon>
        <taxon>Metazoa</taxon>
        <taxon>Chordata</taxon>
        <taxon>Craniata</taxon>
        <taxon>Vertebrata</taxon>
        <taxon>Euteleostomi</taxon>
        <taxon>Actinopterygii</taxon>
        <taxon>Neopterygii</taxon>
        <taxon>Teleostei</taxon>
        <taxon>Osteoglossocephala</taxon>
        <taxon>Osteoglossomorpha</taxon>
        <taxon>Osteoglossiformes</taxon>
        <taxon>Mormyridae</taxon>
        <taxon>Paramormyrops</taxon>
    </lineage>
</organism>
<evidence type="ECO:0000313" key="4">
    <source>
        <dbReference type="Proteomes" id="UP000261540"/>
    </source>
</evidence>
<dbReference type="InterPro" id="IPR001584">
    <property type="entry name" value="Integrase_cat-core"/>
</dbReference>
<accession>A0A3B3TCZ3</accession>
<feature type="domain" description="Integrase catalytic" evidence="2">
    <location>
        <begin position="186"/>
        <end position="284"/>
    </location>
</feature>
<dbReference type="InterPro" id="IPR050951">
    <property type="entry name" value="Retrovirus_Pol_polyprotein"/>
</dbReference>